<dbReference type="SUPFAM" id="SSF48452">
    <property type="entry name" value="TPR-like"/>
    <property type="match status" value="1"/>
</dbReference>
<keyword evidence="5" id="KW-1185">Reference proteome</keyword>
<evidence type="ECO:0000313" key="5">
    <source>
        <dbReference type="Proteomes" id="UP000002029"/>
    </source>
</evidence>
<dbReference type="HOGENOM" id="CLU_396328_0_0_11"/>
<sequence>MGNHYWLRGARRRDRDRSRDGLDLPPTLAVIDAHRRLRGPYTAAGALIRSIAAEALALRPELGPAHNIELLTSTPELAGVVPSAWATLEWSVGEKERTRFYSRLHTLNVSNGLAEFLRDYLAAIGGGPRTLVLENIHQADPTDQEFAAVLLRRSDLGQLTVVVGTGPDPVADPQGEIAVSLASVLAAHAEPVDCPASPASPASSDGDAWDYVAGDGTTDDPELLAAYERLPREERARLHDERAALLTGRGEFSLLLGAVPYHAEHGSDPRGAGLGAIRKALQHCKDIGLYQAAVELGLRARAIVDRPAQEELWWYFTNSTSTCMASLGRADEANAIYDEARGVTQDPVVHMDLAYGTAMLYARHYPEERRDYQQARAWMNLSVAIASLLGDRKERAFHSVFANNGLALVEVRQKSSEVALRLLEDGMARLDRELGPDEHALHRAVLRYNRAQVFGMTGRLEEALADYAVVVELDPEFPEHHFNIGNILRRLGRNEEAVAAYERALRLSPPFPEAYYNLADARLELGDVPGAVADFVYTIELDPGHVDAHVNLAGLLHELDDAEAAWRVTTAGLALAPDNAHLLCLKGKLLAERGDADAARDALSAALRRDDALAEAWAARGELAFEAGDLAGAAGDLDRAVELAGTPAIRFNRAVVYQEAARYAEAAADYGAVLAAIDDAEARERLDACLKAVAT</sequence>
<evidence type="ECO:0000256" key="1">
    <source>
        <dbReference type="ARBA" id="ARBA00022737"/>
    </source>
</evidence>
<accession>D2BF06</accession>
<dbReference type="PROSITE" id="PS50293">
    <property type="entry name" value="TPR_REGION"/>
    <property type="match status" value="1"/>
</dbReference>
<dbReference type="PANTHER" id="PTHR44858:SF1">
    <property type="entry name" value="UDP-N-ACETYLGLUCOSAMINE--PEPTIDE N-ACETYLGLUCOSAMINYLTRANSFERASE SPINDLY-RELATED"/>
    <property type="match status" value="1"/>
</dbReference>
<name>D2BF06_STRRD</name>
<evidence type="ECO:0000313" key="4">
    <source>
        <dbReference type="EMBL" id="ACZ86367.1"/>
    </source>
</evidence>
<dbReference type="OrthoDB" id="9814944at2"/>
<reference evidence="4 5" key="1">
    <citation type="journal article" date="2010" name="Stand. Genomic Sci.">
        <title>Complete genome sequence of Streptosporangium roseum type strain (NI 9100).</title>
        <authorList>
            <person name="Nolan M."/>
            <person name="Sikorski J."/>
            <person name="Jando M."/>
            <person name="Lucas S."/>
            <person name="Lapidus A."/>
            <person name="Glavina Del Rio T."/>
            <person name="Chen F."/>
            <person name="Tice H."/>
            <person name="Pitluck S."/>
            <person name="Cheng J.F."/>
            <person name="Chertkov O."/>
            <person name="Sims D."/>
            <person name="Meincke L."/>
            <person name="Brettin T."/>
            <person name="Han C."/>
            <person name="Detter J.C."/>
            <person name="Bruce D."/>
            <person name="Goodwin L."/>
            <person name="Land M."/>
            <person name="Hauser L."/>
            <person name="Chang Y.J."/>
            <person name="Jeffries C.D."/>
            <person name="Ivanova N."/>
            <person name="Mavromatis K."/>
            <person name="Mikhailova N."/>
            <person name="Chen A."/>
            <person name="Palaniappan K."/>
            <person name="Chain P."/>
            <person name="Rohde M."/>
            <person name="Goker M."/>
            <person name="Bristow J."/>
            <person name="Eisen J.A."/>
            <person name="Markowitz V."/>
            <person name="Hugenholtz P."/>
            <person name="Kyrpides N.C."/>
            <person name="Klenk H.P."/>
        </authorList>
    </citation>
    <scope>NUCLEOTIDE SEQUENCE [LARGE SCALE GENOMIC DNA]</scope>
    <source>
        <strain evidence="5">ATCC 12428 / DSM 43021 / JCM 3005 / NI 9100</strain>
    </source>
</reference>
<dbReference type="EMBL" id="CP001814">
    <property type="protein sequence ID" value="ACZ86367.1"/>
    <property type="molecule type" value="Genomic_DNA"/>
</dbReference>
<dbReference type="InterPro" id="IPR011990">
    <property type="entry name" value="TPR-like_helical_dom_sf"/>
</dbReference>
<proteinExistence type="predicted"/>
<dbReference type="Pfam" id="PF13414">
    <property type="entry name" value="TPR_11"/>
    <property type="match status" value="1"/>
</dbReference>
<dbReference type="InterPro" id="IPR019734">
    <property type="entry name" value="TPR_rpt"/>
</dbReference>
<keyword evidence="2 3" id="KW-0802">TPR repeat</keyword>
<dbReference type="RefSeq" id="WP_012890111.1">
    <property type="nucleotide sequence ID" value="NC_013595.1"/>
</dbReference>
<dbReference type="InterPro" id="IPR050498">
    <property type="entry name" value="Ycf3"/>
</dbReference>
<dbReference type="KEGG" id="sro:Sros_3430"/>
<dbReference type="Gene3D" id="1.25.40.10">
    <property type="entry name" value="Tetratricopeptide repeat domain"/>
    <property type="match status" value="3"/>
</dbReference>
<dbReference type="PROSITE" id="PS50005">
    <property type="entry name" value="TPR"/>
    <property type="match status" value="3"/>
</dbReference>
<feature type="repeat" description="TPR" evidence="3">
    <location>
        <begin position="478"/>
        <end position="511"/>
    </location>
</feature>
<dbReference type="eggNOG" id="COG0457">
    <property type="taxonomic scope" value="Bacteria"/>
</dbReference>
<dbReference type="Proteomes" id="UP000002029">
    <property type="component" value="Chromosome"/>
</dbReference>
<evidence type="ECO:0000256" key="2">
    <source>
        <dbReference type="ARBA" id="ARBA00022803"/>
    </source>
</evidence>
<dbReference type="SMART" id="SM00028">
    <property type="entry name" value="TPR"/>
    <property type="match status" value="7"/>
</dbReference>
<protein>
    <submittedName>
        <fullName evidence="4">Uncharacterized protein</fullName>
    </submittedName>
</protein>
<feature type="repeat" description="TPR" evidence="3">
    <location>
        <begin position="444"/>
        <end position="477"/>
    </location>
</feature>
<dbReference type="Pfam" id="PF13432">
    <property type="entry name" value="TPR_16"/>
    <property type="match status" value="1"/>
</dbReference>
<dbReference type="PANTHER" id="PTHR44858">
    <property type="entry name" value="TETRATRICOPEPTIDE REPEAT PROTEIN 6"/>
    <property type="match status" value="1"/>
</dbReference>
<gene>
    <name evidence="4" type="ordered locus">Sros_3430</name>
</gene>
<dbReference type="STRING" id="479432.Sros_3430"/>
<dbReference type="AlphaFoldDB" id="D2BF06"/>
<feature type="repeat" description="TPR" evidence="3">
    <location>
        <begin position="512"/>
        <end position="545"/>
    </location>
</feature>
<keyword evidence="1" id="KW-0677">Repeat</keyword>
<evidence type="ECO:0000256" key="3">
    <source>
        <dbReference type="PROSITE-ProRule" id="PRU00339"/>
    </source>
</evidence>
<organism evidence="4 5">
    <name type="scientific">Streptosporangium roseum (strain ATCC 12428 / DSM 43021 / JCM 3005 / KCTC 9067 / NCIMB 10171 / NRRL 2505 / NI 9100)</name>
    <dbReference type="NCBI Taxonomy" id="479432"/>
    <lineage>
        <taxon>Bacteria</taxon>
        <taxon>Bacillati</taxon>
        <taxon>Actinomycetota</taxon>
        <taxon>Actinomycetes</taxon>
        <taxon>Streptosporangiales</taxon>
        <taxon>Streptosporangiaceae</taxon>
        <taxon>Streptosporangium</taxon>
    </lineage>
</organism>